<dbReference type="PROSITE" id="PS51462">
    <property type="entry name" value="NUDIX"/>
    <property type="match status" value="1"/>
</dbReference>
<comment type="caution">
    <text evidence="4">The sequence shown here is derived from an EMBL/GenBank/DDBJ whole genome shotgun (WGS) entry which is preliminary data.</text>
</comment>
<dbReference type="GO" id="GO:0016787">
    <property type="term" value="F:hydrolase activity"/>
    <property type="evidence" value="ECO:0007669"/>
    <property type="project" value="UniProtKB-KW"/>
</dbReference>
<dbReference type="AlphaFoldDB" id="A0AAW5AN61"/>
<comment type="cofactor">
    <cofactor evidence="1">
        <name>Mg(2+)</name>
        <dbReference type="ChEBI" id="CHEBI:18420"/>
    </cofactor>
</comment>
<dbReference type="SUPFAM" id="SSF55811">
    <property type="entry name" value="Nudix"/>
    <property type="match status" value="1"/>
</dbReference>
<proteinExistence type="predicted"/>
<organism evidence="4 5">
    <name type="scientific">Neisseria lisongii</name>
    <dbReference type="NCBI Taxonomy" id="2912188"/>
    <lineage>
        <taxon>Bacteria</taxon>
        <taxon>Pseudomonadati</taxon>
        <taxon>Pseudomonadota</taxon>
        <taxon>Betaproteobacteria</taxon>
        <taxon>Neisseriales</taxon>
        <taxon>Neisseriaceae</taxon>
        <taxon>Neisseria</taxon>
    </lineage>
</organism>
<dbReference type="CDD" id="cd03676">
    <property type="entry name" value="NUDIX_Tnr3_like"/>
    <property type="match status" value="1"/>
</dbReference>
<reference evidence="4" key="1">
    <citation type="submission" date="2022-01" db="EMBL/GenBank/DDBJ databases">
        <title>Neisseria sp. ZJ104.</title>
        <authorList>
            <person name="Yang C."/>
        </authorList>
    </citation>
    <scope>NUCLEOTIDE SEQUENCE</scope>
    <source>
        <strain evidence="4">ZJ104</strain>
    </source>
</reference>
<keyword evidence="2" id="KW-0378">Hydrolase</keyword>
<dbReference type="PROSITE" id="PS00893">
    <property type="entry name" value="NUDIX_BOX"/>
    <property type="match status" value="1"/>
</dbReference>
<feature type="domain" description="Nudix hydrolase" evidence="3">
    <location>
        <begin position="124"/>
        <end position="272"/>
    </location>
</feature>
<evidence type="ECO:0000313" key="4">
    <source>
        <dbReference type="EMBL" id="MCF7529896.1"/>
    </source>
</evidence>
<dbReference type="Proteomes" id="UP001201397">
    <property type="component" value="Unassembled WGS sequence"/>
</dbReference>
<evidence type="ECO:0000256" key="1">
    <source>
        <dbReference type="ARBA" id="ARBA00001946"/>
    </source>
</evidence>
<dbReference type="InterPro" id="IPR020084">
    <property type="entry name" value="NUDIX_hydrolase_CS"/>
</dbReference>
<evidence type="ECO:0000256" key="2">
    <source>
        <dbReference type="ARBA" id="ARBA00022801"/>
    </source>
</evidence>
<name>A0AAW5AN61_9NEIS</name>
<dbReference type="InterPro" id="IPR000086">
    <property type="entry name" value="NUDIX_hydrolase_dom"/>
</dbReference>
<protein>
    <submittedName>
        <fullName evidence="4">DUF4743 domain-containing protein</fullName>
    </submittedName>
</protein>
<evidence type="ECO:0000313" key="5">
    <source>
        <dbReference type="Proteomes" id="UP001201397"/>
    </source>
</evidence>
<dbReference type="Pfam" id="PF00293">
    <property type="entry name" value="NUDIX"/>
    <property type="match status" value="1"/>
</dbReference>
<sequence length="295" mass="33394">MNTRPNFPQLLDIADHDALWQWIQRHYRVEGEWRTLWLNGLPLGRLNLQWYEQIVKDWQGGLEVRADGLALNADNWLAMGDSLQYMAAKWSRSGLLKGWRNECFDVFDTEGKPLFVLERAAFRPLGLQSHAVHVNGLACADEQWQFWIGRRSPYKAVAPDKLDNLVGGGIAAGESALEALVRESQEEAGLPADLFRHVETVSRLHSVRSVPRGLHDEILHVFDVVLPPGFEPENQDGEVASFALFTVADLTAAMHKDLLMDDSLLVTLDAFRRFSLLLPDHPLTQWLRSRQVGGQ</sequence>
<dbReference type="EMBL" id="JAKKDL010000006">
    <property type="protein sequence ID" value="MCF7529896.1"/>
    <property type="molecule type" value="Genomic_DNA"/>
</dbReference>
<gene>
    <name evidence="4" type="ORF">L4H06_06625</name>
</gene>
<dbReference type="RefSeq" id="WP_237092825.1">
    <property type="nucleotide sequence ID" value="NZ_JAKKDL010000006.1"/>
</dbReference>
<evidence type="ECO:0000259" key="3">
    <source>
        <dbReference type="PROSITE" id="PS51462"/>
    </source>
</evidence>
<dbReference type="Gene3D" id="3.90.79.10">
    <property type="entry name" value="Nucleoside Triphosphate Pyrophosphohydrolase"/>
    <property type="match status" value="1"/>
</dbReference>
<dbReference type="InterPro" id="IPR015797">
    <property type="entry name" value="NUDIX_hydrolase-like_dom_sf"/>
</dbReference>
<accession>A0AAW5AN61</accession>